<gene>
    <name evidence="6" type="ORF">POM88_027750</name>
</gene>
<dbReference type="EMBL" id="JAUIZM010000006">
    <property type="protein sequence ID" value="KAK1381006.1"/>
    <property type="molecule type" value="Genomic_DNA"/>
</dbReference>
<dbReference type="InterPro" id="IPR013083">
    <property type="entry name" value="Znf_RING/FYVE/PHD"/>
</dbReference>
<proteinExistence type="predicted"/>
<reference evidence="6" key="1">
    <citation type="submission" date="2023-02" db="EMBL/GenBank/DDBJ databases">
        <title>Genome of toxic invasive species Heracleum sosnowskyi carries increased number of genes despite the absence of recent whole-genome duplications.</title>
        <authorList>
            <person name="Schelkunov M."/>
            <person name="Shtratnikova V."/>
            <person name="Makarenko M."/>
            <person name="Klepikova A."/>
            <person name="Omelchenko D."/>
            <person name="Novikova G."/>
            <person name="Obukhova E."/>
            <person name="Bogdanov V."/>
            <person name="Penin A."/>
            <person name="Logacheva M."/>
        </authorList>
    </citation>
    <scope>NUCLEOTIDE SEQUENCE</scope>
    <source>
        <strain evidence="6">Hsosn_3</strain>
        <tissue evidence="6">Leaf</tissue>
    </source>
</reference>
<reference evidence="6" key="2">
    <citation type="submission" date="2023-05" db="EMBL/GenBank/DDBJ databases">
        <authorList>
            <person name="Schelkunov M.I."/>
        </authorList>
    </citation>
    <scope>NUCLEOTIDE SEQUENCE</scope>
    <source>
        <strain evidence="6">Hsosn_3</strain>
        <tissue evidence="6">Leaf</tissue>
    </source>
</reference>
<dbReference type="InterPro" id="IPR001841">
    <property type="entry name" value="Znf_RING"/>
</dbReference>
<dbReference type="SMART" id="SM00184">
    <property type="entry name" value="RING"/>
    <property type="match status" value="1"/>
</dbReference>
<dbReference type="AlphaFoldDB" id="A0AAD8I8J2"/>
<protein>
    <submittedName>
        <fullName evidence="6">RING-type domain-containing protein</fullName>
    </submittedName>
</protein>
<evidence type="ECO:0000256" key="1">
    <source>
        <dbReference type="ARBA" id="ARBA00022723"/>
    </source>
</evidence>
<keyword evidence="1" id="KW-0479">Metal-binding</keyword>
<feature type="domain" description="RING-type" evidence="5">
    <location>
        <begin position="75"/>
        <end position="118"/>
    </location>
</feature>
<dbReference type="GO" id="GO:0008270">
    <property type="term" value="F:zinc ion binding"/>
    <property type="evidence" value="ECO:0007669"/>
    <property type="project" value="UniProtKB-KW"/>
</dbReference>
<evidence type="ECO:0000256" key="2">
    <source>
        <dbReference type="ARBA" id="ARBA00022771"/>
    </source>
</evidence>
<evidence type="ECO:0000313" key="7">
    <source>
        <dbReference type="Proteomes" id="UP001237642"/>
    </source>
</evidence>
<dbReference type="Pfam" id="PF13639">
    <property type="entry name" value="zf-RING_2"/>
    <property type="match status" value="1"/>
</dbReference>
<dbReference type="PANTHER" id="PTHR45969:SF81">
    <property type="entry name" value="OS08G0157400 PROTEIN"/>
    <property type="match status" value="1"/>
</dbReference>
<organism evidence="6 7">
    <name type="scientific">Heracleum sosnowskyi</name>
    <dbReference type="NCBI Taxonomy" id="360622"/>
    <lineage>
        <taxon>Eukaryota</taxon>
        <taxon>Viridiplantae</taxon>
        <taxon>Streptophyta</taxon>
        <taxon>Embryophyta</taxon>
        <taxon>Tracheophyta</taxon>
        <taxon>Spermatophyta</taxon>
        <taxon>Magnoliopsida</taxon>
        <taxon>eudicotyledons</taxon>
        <taxon>Gunneridae</taxon>
        <taxon>Pentapetalae</taxon>
        <taxon>asterids</taxon>
        <taxon>campanulids</taxon>
        <taxon>Apiales</taxon>
        <taxon>Apiaceae</taxon>
        <taxon>Apioideae</taxon>
        <taxon>apioid superclade</taxon>
        <taxon>Tordylieae</taxon>
        <taxon>Tordyliinae</taxon>
        <taxon>Heracleum</taxon>
    </lineage>
</organism>
<evidence type="ECO:0000259" key="5">
    <source>
        <dbReference type="PROSITE" id="PS50089"/>
    </source>
</evidence>
<keyword evidence="2 4" id="KW-0863">Zinc-finger</keyword>
<dbReference type="PROSITE" id="PS50089">
    <property type="entry name" value="ZF_RING_2"/>
    <property type="match status" value="1"/>
</dbReference>
<name>A0AAD8I8J2_9APIA</name>
<dbReference type="SUPFAM" id="SSF57850">
    <property type="entry name" value="RING/U-box"/>
    <property type="match status" value="1"/>
</dbReference>
<dbReference type="GO" id="GO:0061630">
    <property type="term" value="F:ubiquitin protein ligase activity"/>
    <property type="evidence" value="ECO:0007669"/>
    <property type="project" value="TreeGrafter"/>
</dbReference>
<evidence type="ECO:0000313" key="6">
    <source>
        <dbReference type="EMBL" id="KAK1381006.1"/>
    </source>
</evidence>
<accession>A0AAD8I8J2</accession>
<dbReference type="GO" id="GO:0016567">
    <property type="term" value="P:protein ubiquitination"/>
    <property type="evidence" value="ECO:0007669"/>
    <property type="project" value="TreeGrafter"/>
</dbReference>
<keyword evidence="7" id="KW-1185">Reference proteome</keyword>
<sequence length="170" mass="19248">MRMHLKLPSDNTVFMILLLFLALFICITQKFNSKFILMKNLLLSLSKTAAAKKPYPNGVRRRRYEEECENQSGECSVCLCDFRRSDEIMQLPCDHIFHALCLDKWLVSYGHLTCPFCRASLSMSSSSSSSSSSRSSSTTPVLYSESEAGVISFNFFSSPSSRPRNCWGVR</sequence>
<comment type="caution">
    <text evidence="6">The sequence shown here is derived from an EMBL/GenBank/DDBJ whole genome shotgun (WGS) entry which is preliminary data.</text>
</comment>
<evidence type="ECO:0000256" key="3">
    <source>
        <dbReference type="ARBA" id="ARBA00022833"/>
    </source>
</evidence>
<dbReference type="Gene3D" id="3.30.40.10">
    <property type="entry name" value="Zinc/RING finger domain, C3HC4 (zinc finger)"/>
    <property type="match status" value="1"/>
</dbReference>
<dbReference type="Proteomes" id="UP001237642">
    <property type="component" value="Unassembled WGS sequence"/>
</dbReference>
<evidence type="ECO:0000256" key="4">
    <source>
        <dbReference type="PROSITE-ProRule" id="PRU00175"/>
    </source>
</evidence>
<dbReference type="PANTHER" id="PTHR45969">
    <property type="entry name" value="RING ZINC FINGER PROTEIN-RELATED"/>
    <property type="match status" value="1"/>
</dbReference>
<keyword evidence="3" id="KW-0862">Zinc</keyword>